<evidence type="ECO:0000256" key="6">
    <source>
        <dbReference type="ARBA" id="ARBA00023170"/>
    </source>
</evidence>
<feature type="transmembrane region" description="Helical" evidence="8">
    <location>
        <begin position="21"/>
        <end position="42"/>
    </location>
</feature>
<sequence length="154" mass="17861">MVRIYDLMYQASVCLNNYYGLMILLVLLGCLLHLLVTPYDLYLAFLEKNWSNTFIFLQSIWTFGHIMRLFLIVQPCEQIGNRLEKLSSIIIRVLWSEHRIDVNQLGVLTMQMLHCPIRFTAAGLTKINRSLITSIVAGVSTYLVILFQFNNTEK</sequence>
<evidence type="ECO:0000256" key="5">
    <source>
        <dbReference type="ARBA" id="ARBA00023136"/>
    </source>
</evidence>
<dbReference type="EMBL" id="CAKOFQ010007741">
    <property type="protein sequence ID" value="CAH2007299.1"/>
    <property type="molecule type" value="Genomic_DNA"/>
</dbReference>
<comment type="subcellular location">
    <subcellularLocation>
        <location evidence="1">Cell membrane</location>
        <topology evidence="1">Multi-pass membrane protein</topology>
    </subcellularLocation>
</comment>
<evidence type="ECO:0000256" key="7">
    <source>
        <dbReference type="ARBA" id="ARBA00023224"/>
    </source>
</evidence>
<dbReference type="PANTHER" id="PTHR21143:SF123">
    <property type="entry name" value="GUSTATORY RECEPTOR FOR SUGAR TASTE 43A-RELATED"/>
    <property type="match status" value="1"/>
</dbReference>
<keyword evidence="4 8" id="KW-1133">Transmembrane helix</keyword>
<evidence type="ECO:0000256" key="2">
    <source>
        <dbReference type="ARBA" id="ARBA00022475"/>
    </source>
</evidence>
<dbReference type="OrthoDB" id="8176814at2759"/>
<name>A0A9P0M7Z8_ACAOB</name>
<dbReference type="PROSITE" id="PS51257">
    <property type="entry name" value="PROKAR_LIPOPROTEIN"/>
    <property type="match status" value="1"/>
</dbReference>
<evidence type="ECO:0000256" key="4">
    <source>
        <dbReference type="ARBA" id="ARBA00022989"/>
    </source>
</evidence>
<dbReference type="GO" id="GO:0007635">
    <property type="term" value="P:chemosensory behavior"/>
    <property type="evidence" value="ECO:0007669"/>
    <property type="project" value="TreeGrafter"/>
</dbReference>
<keyword evidence="2" id="KW-1003">Cell membrane</keyword>
<dbReference type="GO" id="GO:0030425">
    <property type="term" value="C:dendrite"/>
    <property type="evidence" value="ECO:0007669"/>
    <property type="project" value="TreeGrafter"/>
</dbReference>
<keyword evidence="3 8" id="KW-0812">Transmembrane</keyword>
<dbReference type="GO" id="GO:0008049">
    <property type="term" value="P:male courtship behavior"/>
    <property type="evidence" value="ECO:0007669"/>
    <property type="project" value="TreeGrafter"/>
</dbReference>
<accession>A0A9P0M7Z8</accession>
<dbReference type="AlphaFoldDB" id="A0A9P0M7Z8"/>
<organism evidence="9 10">
    <name type="scientific">Acanthoscelides obtectus</name>
    <name type="common">Bean weevil</name>
    <name type="synonym">Bruchus obtectus</name>
    <dbReference type="NCBI Taxonomy" id="200917"/>
    <lineage>
        <taxon>Eukaryota</taxon>
        <taxon>Metazoa</taxon>
        <taxon>Ecdysozoa</taxon>
        <taxon>Arthropoda</taxon>
        <taxon>Hexapoda</taxon>
        <taxon>Insecta</taxon>
        <taxon>Pterygota</taxon>
        <taxon>Neoptera</taxon>
        <taxon>Endopterygota</taxon>
        <taxon>Coleoptera</taxon>
        <taxon>Polyphaga</taxon>
        <taxon>Cucujiformia</taxon>
        <taxon>Chrysomeloidea</taxon>
        <taxon>Chrysomelidae</taxon>
        <taxon>Bruchinae</taxon>
        <taxon>Bruchini</taxon>
        <taxon>Acanthoscelides</taxon>
    </lineage>
</organism>
<evidence type="ECO:0000256" key="1">
    <source>
        <dbReference type="ARBA" id="ARBA00004651"/>
    </source>
</evidence>
<keyword evidence="7" id="KW-0807">Transducer</keyword>
<feature type="transmembrane region" description="Helical" evidence="8">
    <location>
        <begin position="54"/>
        <end position="73"/>
    </location>
</feature>
<dbReference type="InterPro" id="IPR013604">
    <property type="entry name" value="7TM_chemorcpt"/>
</dbReference>
<keyword evidence="5 8" id="KW-0472">Membrane</keyword>
<evidence type="ECO:0000256" key="8">
    <source>
        <dbReference type="SAM" id="Phobius"/>
    </source>
</evidence>
<reference evidence="9" key="1">
    <citation type="submission" date="2022-03" db="EMBL/GenBank/DDBJ databases">
        <authorList>
            <person name="Sayadi A."/>
        </authorList>
    </citation>
    <scope>NUCLEOTIDE SEQUENCE</scope>
</reference>
<gene>
    <name evidence="9" type="ORF">ACAOBT_LOCUS29572</name>
</gene>
<evidence type="ECO:0000313" key="10">
    <source>
        <dbReference type="Proteomes" id="UP001152888"/>
    </source>
</evidence>
<dbReference type="GO" id="GO:0050909">
    <property type="term" value="P:sensory perception of taste"/>
    <property type="evidence" value="ECO:0007669"/>
    <property type="project" value="InterPro"/>
</dbReference>
<evidence type="ECO:0000256" key="3">
    <source>
        <dbReference type="ARBA" id="ARBA00022692"/>
    </source>
</evidence>
<dbReference type="GO" id="GO:0030424">
    <property type="term" value="C:axon"/>
    <property type="evidence" value="ECO:0007669"/>
    <property type="project" value="TreeGrafter"/>
</dbReference>
<dbReference type="PANTHER" id="PTHR21143">
    <property type="entry name" value="INVERTEBRATE GUSTATORY RECEPTOR"/>
    <property type="match status" value="1"/>
</dbReference>
<evidence type="ECO:0000313" key="9">
    <source>
        <dbReference type="EMBL" id="CAH2007299.1"/>
    </source>
</evidence>
<dbReference type="Proteomes" id="UP001152888">
    <property type="component" value="Unassembled WGS sequence"/>
</dbReference>
<dbReference type="GO" id="GO:0043025">
    <property type="term" value="C:neuronal cell body"/>
    <property type="evidence" value="ECO:0007669"/>
    <property type="project" value="TreeGrafter"/>
</dbReference>
<proteinExistence type="predicted"/>
<comment type="caution">
    <text evidence="9">The sequence shown here is derived from an EMBL/GenBank/DDBJ whole genome shotgun (WGS) entry which is preliminary data.</text>
</comment>
<dbReference type="GO" id="GO:0007165">
    <property type="term" value="P:signal transduction"/>
    <property type="evidence" value="ECO:0007669"/>
    <property type="project" value="UniProtKB-KW"/>
</dbReference>
<dbReference type="GO" id="GO:0005886">
    <property type="term" value="C:plasma membrane"/>
    <property type="evidence" value="ECO:0007669"/>
    <property type="project" value="UniProtKB-SubCell"/>
</dbReference>
<keyword evidence="6" id="KW-0675">Receptor</keyword>
<dbReference type="Pfam" id="PF08395">
    <property type="entry name" value="7tm_7"/>
    <property type="match status" value="1"/>
</dbReference>
<feature type="transmembrane region" description="Helical" evidence="8">
    <location>
        <begin position="131"/>
        <end position="149"/>
    </location>
</feature>
<protein>
    <submittedName>
        <fullName evidence="9">Uncharacterized protein</fullName>
    </submittedName>
</protein>
<keyword evidence="10" id="KW-1185">Reference proteome</keyword>